<feature type="region of interest" description="Disordered" evidence="1">
    <location>
        <begin position="1"/>
        <end position="67"/>
    </location>
</feature>
<evidence type="ECO:0000313" key="3">
    <source>
        <dbReference type="Proteomes" id="UP001597034"/>
    </source>
</evidence>
<sequence>MGRVDTDPPGTASFEPRRAMESRDIGTSEYGTLDGGARVSETEGTLRETGAKGPARSRQRSGQSRAR</sequence>
<accession>A0ABD6DQW9</accession>
<dbReference type="Proteomes" id="UP001597034">
    <property type="component" value="Unassembled WGS sequence"/>
</dbReference>
<evidence type="ECO:0000256" key="1">
    <source>
        <dbReference type="SAM" id="MobiDB-lite"/>
    </source>
</evidence>
<dbReference type="EMBL" id="JBHUDO010000004">
    <property type="protein sequence ID" value="MFD1647868.1"/>
    <property type="molecule type" value="Genomic_DNA"/>
</dbReference>
<protein>
    <submittedName>
        <fullName evidence="2">Uncharacterized protein</fullName>
    </submittedName>
</protein>
<feature type="compositionally biased region" description="Basic and acidic residues" evidence="1">
    <location>
        <begin position="15"/>
        <end position="26"/>
    </location>
</feature>
<feature type="compositionally biased region" description="Basic and acidic residues" evidence="1">
    <location>
        <begin position="40"/>
        <end position="50"/>
    </location>
</feature>
<evidence type="ECO:0000313" key="2">
    <source>
        <dbReference type="EMBL" id="MFD1647868.1"/>
    </source>
</evidence>
<dbReference type="AlphaFoldDB" id="A0ABD6DQW9"/>
<comment type="caution">
    <text evidence="2">The sequence shown here is derived from an EMBL/GenBank/DDBJ whole genome shotgun (WGS) entry which is preliminary data.</text>
</comment>
<gene>
    <name evidence="2" type="ORF">ACFSBL_19415</name>
</gene>
<proteinExistence type="predicted"/>
<name>A0ABD6DQW9_9EURY</name>
<organism evidence="2 3">
    <name type="scientific">Haloarchaeobius litoreus</name>
    <dbReference type="NCBI Taxonomy" id="755306"/>
    <lineage>
        <taxon>Archaea</taxon>
        <taxon>Methanobacteriati</taxon>
        <taxon>Methanobacteriota</taxon>
        <taxon>Stenosarchaea group</taxon>
        <taxon>Halobacteria</taxon>
        <taxon>Halobacteriales</taxon>
        <taxon>Halorubellaceae</taxon>
        <taxon>Haloarchaeobius</taxon>
    </lineage>
</organism>
<dbReference type="RefSeq" id="WP_256401654.1">
    <property type="nucleotide sequence ID" value="NZ_JANHJR010000004.1"/>
</dbReference>
<reference evidence="2 3" key="1">
    <citation type="journal article" date="2019" name="Int. J. Syst. Evol. Microbiol.">
        <title>The Global Catalogue of Microorganisms (GCM) 10K type strain sequencing project: providing services to taxonomists for standard genome sequencing and annotation.</title>
        <authorList>
            <consortium name="The Broad Institute Genomics Platform"/>
            <consortium name="The Broad Institute Genome Sequencing Center for Infectious Disease"/>
            <person name="Wu L."/>
            <person name="Ma J."/>
        </authorList>
    </citation>
    <scope>NUCLEOTIDE SEQUENCE [LARGE SCALE GENOMIC DNA]</scope>
    <source>
        <strain evidence="2 3">CGMCC 1.10390</strain>
    </source>
</reference>
<keyword evidence="3" id="KW-1185">Reference proteome</keyword>